<name>A0A9N9D398_9GLOM</name>
<keyword evidence="2" id="KW-1185">Reference proteome</keyword>
<reference evidence="1" key="1">
    <citation type="submission" date="2021-06" db="EMBL/GenBank/DDBJ databases">
        <authorList>
            <person name="Kallberg Y."/>
            <person name="Tangrot J."/>
            <person name="Rosling A."/>
        </authorList>
    </citation>
    <scope>NUCLEOTIDE SEQUENCE</scope>
    <source>
        <strain evidence="1">IA702</strain>
    </source>
</reference>
<gene>
    <name evidence="1" type="ORF">POCULU_LOCUS8544</name>
</gene>
<sequence length="243" mass="27818">MDDGGELEGKRATLQSANYGKMMEAFVERSFLTEVGVEDLEREIEEIRTRKEIINEGTDDQTKKRLKSEKKIINEDNPKTNQLEKPRKKLTVPVLLQAIILLTANLLEKVAQFVQDRGEPVNIELLTWEQRKKILGIISTIYCRAYGIAKLRNKISERFLELCIPETWGIRGGINNLQKTSREDYVKKESGVIKLTYLVGGERKVLTLTKRIGIEEREIKEVGRVKEIITGKDVETGKAFVED</sequence>
<comment type="caution">
    <text evidence="1">The sequence shown here is derived from an EMBL/GenBank/DDBJ whole genome shotgun (WGS) entry which is preliminary data.</text>
</comment>
<dbReference type="AlphaFoldDB" id="A0A9N9D398"/>
<dbReference type="Proteomes" id="UP000789572">
    <property type="component" value="Unassembled WGS sequence"/>
</dbReference>
<organism evidence="1 2">
    <name type="scientific">Paraglomus occultum</name>
    <dbReference type="NCBI Taxonomy" id="144539"/>
    <lineage>
        <taxon>Eukaryota</taxon>
        <taxon>Fungi</taxon>
        <taxon>Fungi incertae sedis</taxon>
        <taxon>Mucoromycota</taxon>
        <taxon>Glomeromycotina</taxon>
        <taxon>Glomeromycetes</taxon>
        <taxon>Paraglomerales</taxon>
        <taxon>Paraglomeraceae</taxon>
        <taxon>Paraglomus</taxon>
    </lineage>
</organism>
<protein>
    <submittedName>
        <fullName evidence="1">4003_t:CDS:1</fullName>
    </submittedName>
</protein>
<dbReference type="OrthoDB" id="2437874at2759"/>
<evidence type="ECO:0000313" key="1">
    <source>
        <dbReference type="EMBL" id="CAG8623625.1"/>
    </source>
</evidence>
<evidence type="ECO:0000313" key="2">
    <source>
        <dbReference type="Proteomes" id="UP000789572"/>
    </source>
</evidence>
<dbReference type="EMBL" id="CAJVPJ010002529">
    <property type="protein sequence ID" value="CAG8623625.1"/>
    <property type="molecule type" value="Genomic_DNA"/>
</dbReference>
<proteinExistence type="predicted"/>
<accession>A0A9N9D398</accession>